<dbReference type="EMBL" id="QUMQ01000001">
    <property type="protein sequence ID" value="REF99640.1"/>
    <property type="molecule type" value="Genomic_DNA"/>
</dbReference>
<keyword evidence="2" id="KW-1185">Reference proteome</keyword>
<gene>
    <name evidence="1" type="ORF">DFJ67_5680</name>
</gene>
<name>A0A3E0A0E8_9ACTN</name>
<sequence length="147" mass="16333">MGLPDQVCRVVSALGAPVSCGDYFAAEPWSFLDAGLRPSGSSSRLRTFGTGWNDTTAFCLDSETPTVHGVVVQDGRIVDELYVNRDYATFMAFLCHLRVLLDVYQQVSVEAYLREVPVVRDHLARLDKDALVDGAWWVGLVEEFDMV</sequence>
<evidence type="ECO:0000313" key="2">
    <source>
        <dbReference type="Proteomes" id="UP000256913"/>
    </source>
</evidence>
<organism evidence="1 2">
    <name type="scientific">Asanoa ferruginea</name>
    <dbReference type="NCBI Taxonomy" id="53367"/>
    <lineage>
        <taxon>Bacteria</taxon>
        <taxon>Bacillati</taxon>
        <taxon>Actinomycetota</taxon>
        <taxon>Actinomycetes</taxon>
        <taxon>Micromonosporales</taxon>
        <taxon>Micromonosporaceae</taxon>
        <taxon>Asanoa</taxon>
    </lineage>
</organism>
<reference evidence="1 2" key="1">
    <citation type="submission" date="2018-08" db="EMBL/GenBank/DDBJ databases">
        <title>Sequencing the genomes of 1000 actinobacteria strains.</title>
        <authorList>
            <person name="Klenk H.-P."/>
        </authorList>
    </citation>
    <scope>NUCLEOTIDE SEQUENCE [LARGE SCALE GENOMIC DNA]</scope>
    <source>
        <strain evidence="1 2">DSM 44099</strain>
    </source>
</reference>
<comment type="caution">
    <text evidence="1">The sequence shown here is derived from an EMBL/GenBank/DDBJ whole genome shotgun (WGS) entry which is preliminary data.</text>
</comment>
<dbReference type="AlphaFoldDB" id="A0A3E0A0E8"/>
<dbReference type="Proteomes" id="UP000256913">
    <property type="component" value="Unassembled WGS sequence"/>
</dbReference>
<evidence type="ECO:0000313" key="1">
    <source>
        <dbReference type="EMBL" id="REF99640.1"/>
    </source>
</evidence>
<accession>A0A3E0A0E8</accession>
<protein>
    <recommendedName>
        <fullName evidence="3">SUKH-4 immunity protein of toxin-antitoxin system</fullName>
    </recommendedName>
</protein>
<proteinExistence type="predicted"/>
<evidence type="ECO:0008006" key="3">
    <source>
        <dbReference type="Google" id="ProtNLM"/>
    </source>
</evidence>